<name>A0ABT2RM18_9FIRM</name>
<dbReference type="Proteomes" id="UP001652431">
    <property type="component" value="Unassembled WGS sequence"/>
</dbReference>
<keyword evidence="3" id="KW-1185">Reference proteome</keyword>
<gene>
    <name evidence="2" type="ORF">OCV99_07740</name>
</gene>
<protein>
    <submittedName>
        <fullName evidence="2">Uncharacterized protein</fullName>
    </submittedName>
</protein>
<evidence type="ECO:0000256" key="1">
    <source>
        <dbReference type="SAM" id="MobiDB-lite"/>
    </source>
</evidence>
<proteinExistence type="predicted"/>
<evidence type="ECO:0000313" key="2">
    <source>
        <dbReference type="EMBL" id="MCU6686441.1"/>
    </source>
</evidence>
<dbReference type="RefSeq" id="WP_262575184.1">
    <property type="nucleotide sequence ID" value="NZ_JAOQJU010000006.1"/>
</dbReference>
<organism evidence="2 3">
    <name type="scientific">Dorea acetigenes</name>
    <dbReference type="NCBI Taxonomy" id="2981787"/>
    <lineage>
        <taxon>Bacteria</taxon>
        <taxon>Bacillati</taxon>
        <taxon>Bacillota</taxon>
        <taxon>Clostridia</taxon>
        <taxon>Lachnospirales</taxon>
        <taxon>Lachnospiraceae</taxon>
        <taxon>Dorea</taxon>
    </lineage>
</organism>
<evidence type="ECO:0000313" key="3">
    <source>
        <dbReference type="Proteomes" id="UP001652431"/>
    </source>
</evidence>
<sequence>MIGLKKLIPPTGVQKERTEEGGANMKVARRGGNVASLTRQALEAEKTDGGDK</sequence>
<reference evidence="2 3" key="1">
    <citation type="journal article" date="2021" name="ISME Commun">
        <title>Automated analysis of genomic sequences facilitates high-throughput and comprehensive description of bacteria.</title>
        <authorList>
            <person name="Hitch T.C.A."/>
        </authorList>
    </citation>
    <scope>NUCLEOTIDE SEQUENCE [LARGE SCALE GENOMIC DNA]</scope>
    <source>
        <strain evidence="2 3">Sanger_03</strain>
    </source>
</reference>
<feature type="compositionally biased region" description="Basic and acidic residues" evidence="1">
    <location>
        <begin position="42"/>
        <end position="52"/>
    </location>
</feature>
<feature type="region of interest" description="Disordered" evidence="1">
    <location>
        <begin position="1"/>
        <end position="52"/>
    </location>
</feature>
<comment type="caution">
    <text evidence="2">The sequence shown here is derived from an EMBL/GenBank/DDBJ whole genome shotgun (WGS) entry which is preliminary data.</text>
</comment>
<accession>A0ABT2RM18</accession>
<dbReference type="EMBL" id="JAOQJU010000006">
    <property type="protein sequence ID" value="MCU6686441.1"/>
    <property type="molecule type" value="Genomic_DNA"/>
</dbReference>